<evidence type="ECO:0000256" key="1">
    <source>
        <dbReference type="SAM" id="Coils"/>
    </source>
</evidence>
<feature type="compositionally biased region" description="Polar residues" evidence="2">
    <location>
        <begin position="836"/>
        <end position="847"/>
    </location>
</feature>
<dbReference type="PANTHER" id="PTHR33437">
    <property type="entry name" value="OS06G0361200 PROTEIN"/>
    <property type="match status" value="1"/>
</dbReference>
<dbReference type="Gene3D" id="2.40.70.10">
    <property type="entry name" value="Acid Proteases"/>
    <property type="match status" value="1"/>
</dbReference>
<dbReference type="InterPro" id="IPR021109">
    <property type="entry name" value="Peptidase_aspartic_dom_sf"/>
</dbReference>
<reference evidence="4" key="1">
    <citation type="submission" date="2019-03" db="EMBL/GenBank/DDBJ databases">
        <authorList>
            <person name="Mank J."/>
            <person name="Almeida P."/>
        </authorList>
    </citation>
    <scope>NUCLEOTIDE SEQUENCE</scope>
    <source>
        <strain evidence="4">78183</strain>
    </source>
</reference>
<feature type="compositionally biased region" description="Polar residues" evidence="2">
    <location>
        <begin position="88"/>
        <end position="101"/>
    </location>
</feature>
<organism evidence="4">
    <name type="scientific">Salix viminalis</name>
    <name type="common">Common osier</name>
    <name type="synonym">Basket willow</name>
    <dbReference type="NCBI Taxonomy" id="40686"/>
    <lineage>
        <taxon>Eukaryota</taxon>
        <taxon>Viridiplantae</taxon>
        <taxon>Streptophyta</taxon>
        <taxon>Embryophyta</taxon>
        <taxon>Tracheophyta</taxon>
        <taxon>Spermatophyta</taxon>
        <taxon>Magnoliopsida</taxon>
        <taxon>eudicotyledons</taxon>
        <taxon>Gunneridae</taxon>
        <taxon>Pentapetalae</taxon>
        <taxon>rosids</taxon>
        <taxon>fabids</taxon>
        <taxon>Malpighiales</taxon>
        <taxon>Salicaceae</taxon>
        <taxon>Saliceae</taxon>
        <taxon>Salix</taxon>
    </lineage>
</organism>
<accession>A0A6N2MGP5</accession>
<proteinExistence type="predicted"/>
<dbReference type="SUPFAM" id="SSF50630">
    <property type="entry name" value="Acid proteases"/>
    <property type="match status" value="1"/>
</dbReference>
<dbReference type="InterPro" id="IPR005162">
    <property type="entry name" value="Retrotrans_gag_dom"/>
</dbReference>
<name>A0A6N2MGP5_SALVM</name>
<protein>
    <recommendedName>
        <fullName evidence="3">Retrotransposon gag domain-containing protein</fullName>
    </recommendedName>
</protein>
<feature type="region of interest" description="Disordered" evidence="2">
    <location>
        <begin position="811"/>
        <end position="852"/>
    </location>
</feature>
<feature type="region of interest" description="Disordered" evidence="2">
    <location>
        <begin position="56"/>
        <end position="106"/>
    </location>
</feature>
<feature type="compositionally biased region" description="Basic and acidic residues" evidence="2">
    <location>
        <begin position="449"/>
        <end position="463"/>
    </location>
</feature>
<sequence length="1241" mass="140881">MATRRNMITIVASKSNKAIDSSPQHTIEESSTPPLKTKSIVELYAQTRPILKMTSTSNARGAQDVASKMKPQATPLQNTQGDFDDSPMKTSPCQSPNKASGSSTMSVMMTETTSLEDQVANLTKLVEGLSTSLKAKDHEIAKLMNKLESLNERGQTSTNKAFQVNQLDVIEESAIGAVENIRGITDGIFTTNQLKELIKEAITDQVESSIQPSYSYVKPYTQRIDLLKMPLSYQPPKFQQFDGKGNPRQHIAHFVETCNNAGTNGDLMVKQFVRSLKGNAFDWYTDLESCSIDTWEQLEREFLNRFYSTRRVVSMIELTNARQWKEEPVIDYIHRWRNLSLNCRDRLTETSALDMCIQGMHWGLRYILQGIKPKSFEELATRAHDMELSIAAAESSSLPMQEPKPEGRRFGKSTLKVEGKQSLLVNSTAVRVPTGVKRNDHAAPTTFQRGERKKPSLKERQEKVYPFPDSDISRMLDDLLEANIIELPEVKRPEEANQVDNPNYCKYHRLISHPVEKCFMLKDKIMRLHENGDIVFDDEVAASNIITTVNQTPCITLTPQVDDLKPKWSENYDDEGWTLVTRRRGRRKHIQMTKPTRMRISMVRKPISEPIRRKTQQKSIPIIKEGFSAQSIRKPVTLNEYMPTKMKRIENVPVACYQVEEEKTPIDHDDSSNLSHVNRILVDDGSAVNILPLKTMRELGIPMDELFPSHLMIQGFNQGGQNAIGKIRLAMHIEDMESNALFHVIDAKTTYNMLLGRPWIHENGIISSTLHQCFKYCRDGQVRKIMADTDPFTIAEAHFADAKFYFKSNMMEEPQSPPDHLGEGIIDSKSSKGHKSSANEGVSQPTKNKGKEKVVENFVDNKPPRKVAILRYIPVSARKEGQSSFAKDEEKISKELENLTLPATNLALNKVSKPLLKGFVHQTESVVINFKGLPDKRSNGFDPNAYKLLARAGYSQEDINKISKEGNTTQLEGKQVLARTSKAWREKKTSSKTLRVGLGHESSTPPPYFHIKEASRYISTEEVKDKKQNQPTPLRVSVWDRLGGTTSRASVFTRIQTKNKRVLKHAPVFARLGQSMSKETGLMGDSKVLRSKMPSRMKRQCEWVVSAEETLKGKTRTIVITNPSDEEEEDEIMCLTSNHITIEELEALDEKRLEAQQRLECYQARLCRAFNRCTLLQEGDLVLAVRRPIIMSKRIGSKFLSEWDDPYVVQEVYTNGAYKIVDENGLRIGRINGKFLKRYYA</sequence>
<keyword evidence="1" id="KW-0175">Coiled coil</keyword>
<evidence type="ECO:0000259" key="3">
    <source>
        <dbReference type="Pfam" id="PF03732"/>
    </source>
</evidence>
<dbReference type="Pfam" id="PF03732">
    <property type="entry name" value="Retrotrans_gag"/>
    <property type="match status" value="1"/>
</dbReference>
<gene>
    <name evidence="4" type="ORF">SVIM_LOCUS355918</name>
</gene>
<evidence type="ECO:0000256" key="2">
    <source>
        <dbReference type="SAM" id="MobiDB-lite"/>
    </source>
</evidence>
<dbReference type="PANTHER" id="PTHR33437:SF2">
    <property type="entry name" value="OS06G0361200 PROTEIN"/>
    <property type="match status" value="1"/>
</dbReference>
<dbReference type="CDD" id="cd00303">
    <property type="entry name" value="retropepsin_like"/>
    <property type="match status" value="1"/>
</dbReference>
<feature type="domain" description="Retrotransposon gag" evidence="3">
    <location>
        <begin position="272"/>
        <end position="361"/>
    </location>
</feature>
<dbReference type="EMBL" id="CAADRP010001785">
    <property type="protein sequence ID" value="VFU52146.1"/>
    <property type="molecule type" value="Genomic_DNA"/>
</dbReference>
<feature type="region of interest" description="Disordered" evidence="2">
    <location>
        <begin position="435"/>
        <end position="463"/>
    </location>
</feature>
<dbReference type="AlphaFoldDB" id="A0A6N2MGP5"/>
<evidence type="ECO:0000313" key="4">
    <source>
        <dbReference type="EMBL" id="VFU52146.1"/>
    </source>
</evidence>
<feature type="coiled-coil region" evidence="1">
    <location>
        <begin position="133"/>
        <end position="160"/>
    </location>
</feature>